<comment type="similarity">
    <text evidence="1">Belongs to the CFAP97 family.</text>
</comment>
<dbReference type="GO" id="GO:0003755">
    <property type="term" value="F:peptidyl-prolyl cis-trans isomerase activity"/>
    <property type="evidence" value="ECO:0007669"/>
    <property type="project" value="InterPro"/>
</dbReference>
<dbReference type="InParanoid" id="A0A482XMY4"/>
<dbReference type="AlphaFoldDB" id="A0A482XMY4"/>
<comment type="caution">
    <text evidence="3">The sequence shown here is derived from an EMBL/GenBank/DDBJ whole genome shotgun (WGS) entry which is preliminary data.</text>
</comment>
<dbReference type="InterPro" id="IPR002130">
    <property type="entry name" value="Cyclophilin-type_PPIase_dom"/>
</dbReference>
<dbReference type="GO" id="GO:0005737">
    <property type="term" value="C:cytoplasm"/>
    <property type="evidence" value="ECO:0007669"/>
    <property type="project" value="TreeGrafter"/>
</dbReference>
<dbReference type="EMBL" id="QKKF02005541">
    <property type="protein sequence ID" value="RZF46870.1"/>
    <property type="molecule type" value="Genomic_DNA"/>
</dbReference>
<evidence type="ECO:0000313" key="4">
    <source>
        <dbReference type="Proteomes" id="UP000291343"/>
    </source>
</evidence>
<dbReference type="Gene3D" id="2.40.100.10">
    <property type="entry name" value="Cyclophilin-like"/>
    <property type="match status" value="1"/>
</dbReference>
<evidence type="ECO:0000256" key="1">
    <source>
        <dbReference type="ARBA" id="ARBA00008315"/>
    </source>
</evidence>
<dbReference type="STRING" id="195883.A0A482XMY4"/>
<dbReference type="Proteomes" id="UP000291343">
    <property type="component" value="Unassembled WGS sequence"/>
</dbReference>
<dbReference type="Pfam" id="PF13879">
    <property type="entry name" value="Hmw_CFAP97"/>
    <property type="match status" value="1"/>
</dbReference>
<dbReference type="SUPFAM" id="SSF50891">
    <property type="entry name" value="Cyclophilin-like"/>
    <property type="match status" value="1"/>
</dbReference>
<dbReference type="OrthoDB" id="193499at2759"/>
<feature type="domain" description="PPIase cyclophilin-type" evidence="2">
    <location>
        <begin position="171"/>
        <end position="327"/>
    </location>
</feature>
<dbReference type="GO" id="GO:0016018">
    <property type="term" value="F:cyclosporin A binding"/>
    <property type="evidence" value="ECO:0007669"/>
    <property type="project" value="TreeGrafter"/>
</dbReference>
<reference evidence="3 4" key="1">
    <citation type="journal article" date="2017" name="Gigascience">
        <title>Genome sequence of the small brown planthopper, Laodelphax striatellus.</title>
        <authorList>
            <person name="Zhu J."/>
            <person name="Jiang F."/>
            <person name="Wang X."/>
            <person name="Yang P."/>
            <person name="Bao Y."/>
            <person name="Zhao W."/>
            <person name="Wang W."/>
            <person name="Lu H."/>
            <person name="Wang Q."/>
            <person name="Cui N."/>
            <person name="Li J."/>
            <person name="Chen X."/>
            <person name="Luo L."/>
            <person name="Yu J."/>
            <person name="Kang L."/>
            <person name="Cui F."/>
        </authorList>
    </citation>
    <scope>NUCLEOTIDE SEQUENCE [LARGE SCALE GENOMIC DNA]</scope>
    <source>
        <strain evidence="3">Lst14</strain>
    </source>
</reference>
<dbReference type="InterPro" id="IPR029000">
    <property type="entry name" value="Cyclophilin-like_dom_sf"/>
</dbReference>
<keyword evidence="4" id="KW-1185">Reference proteome</keyword>
<dbReference type="SMR" id="A0A482XMY4"/>
<sequence>MGPETFSLAKYLREGKQEFQPKKVSKKIDNNAPFFYPSYYFSTSKIGNVMTRMNDIMMKNKQLVININTCYRTTRFVDDSRNRLKNLKKAVELRRKEREGRLESIGKENIIIMNRIKGAKSSYNQERLQTSRLQDIKQKSAHSKSRLKNYEKWSILPEGELSDPSRRVTCFFDITIDKIKRGRLLFEIYCDIVPKTAKRFISLCDSDFFPTYRKTTMHQVFSGFFCLGGELNNFLEKNNREMGYFPDENHALEHAGPGVISMFNSKQNKNCTKFLITFKKLTTLNGRFVVFGRLKNKKSLNVLEMIEEFGTKSGYPKKEIVISDCGVL</sequence>
<dbReference type="Pfam" id="PF00160">
    <property type="entry name" value="Pro_isomerase"/>
    <property type="match status" value="1"/>
</dbReference>
<evidence type="ECO:0000313" key="3">
    <source>
        <dbReference type="EMBL" id="RZF46870.1"/>
    </source>
</evidence>
<evidence type="ECO:0000259" key="2">
    <source>
        <dbReference type="PROSITE" id="PS50072"/>
    </source>
</evidence>
<gene>
    <name evidence="3" type="ORF">LSTR_LSTR008251</name>
</gene>
<dbReference type="PANTHER" id="PTHR11071:SF561">
    <property type="entry name" value="PEPTIDYL-PROLYL CIS-TRANS ISOMERASE D-RELATED"/>
    <property type="match status" value="1"/>
</dbReference>
<dbReference type="GO" id="GO:0006457">
    <property type="term" value="P:protein folding"/>
    <property type="evidence" value="ECO:0007669"/>
    <property type="project" value="TreeGrafter"/>
</dbReference>
<dbReference type="InterPro" id="IPR029488">
    <property type="entry name" value="Hmw/CFAP97"/>
</dbReference>
<dbReference type="PRINTS" id="PR00153">
    <property type="entry name" value="CSAPPISMRASE"/>
</dbReference>
<dbReference type="PROSITE" id="PS50072">
    <property type="entry name" value="CSA_PPIASE_2"/>
    <property type="match status" value="1"/>
</dbReference>
<protein>
    <recommendedName>
        <fullName evidence="2">PPIase cyclophilin-type domain-containing protein</fullName>
    </recommendedName>
</protein>
<accession>A0A482XMY4</accession>
<organism evidence="3 4">
    <name type="scientific">Laodelphax striatellus</name>
    <name type="common">Small brown planthopper</name>
    <name type="synonym">Delphax striatella</name>
    <dbReference type="NCBI Taxonomy" id="195883"/>
    <lineage>
        <taxon>Eukaryota</taxon>
        <taxon>Metazoa</taxon>
        <taxon>Ecdysozoa</taxon>
        <taxon>Arthropoda</taxon>
        <taxon>Hexapoda</taxon>
        <taxon>Insecta</taxon>
        <taxon>Pterygota</taxon>
        <taxon>Neoptera</taxon>
        <taxon>Paraneoptera</taxon>
        <taxon>Hemiptera</taxon>
        <taxon>Auchenorrhyncha</taxon>
        <taxon>Fulgoroidea</taxon>
        <taxon>Delphacidae</taxon>
        <taxon>Criomorphinae</taxon>
        <taxon>Laodelphax</taxon>
    </lineage>
</organism>
<dbReference type="PANTHER" id="PTHR11071">
    <property type="entry name" value="PEPTIDYL-PROLYL CIS-TRANS ISOMERASE"/>
    <property type="match status" value="1"/>
</dbReference>
<name>A0A482XMY4_LAOST</name>
<proteinExistence type="inferred from homology"/>